<dbReference type="GO" id="GO:0046872">
    <property type="term" value="F:metal ion binding"/>
    <property type="evidence" value="ECO:0007669"/>
    <property type="project" value="UniProtKB-KW"/>
</dbReference>
<feature type="binding site" evidence="7">
    <location>
        <position position="21"/>
    </location>
    <ligand>
        <name>Ni(2+)</name>
        <dbReference type="ChEBI" id="CHEBI:49786"/>
    </ligand>
</feature>
<keyword evidence="4 7" id="KW-0479">Metal-binding</keyword>
<dbReference type="PANTHER" id="PTHR30302:SF1">
    <property type="entry name" value="HYDROGENASE 2 MATURATION PROTEASE"/>
    <property type="match status" value="1"/>
</dbReference>
<name>A0A1T4W160_9BACT</name>
<dbReference type="InterPro" id="IPR000671">
    <property type="entry name" value="Peptidase_A31"/>
</dbReference>
<dbReference type="STRING" id="1121442.SAMN02745702_01381"/>
<keyword evidence="3 9" id="KW-0645">Protease</keyword>
<dbReference type="PRINTS" id="PR00446">
    <property type="entry name" value="HYDRGNUPTAKE"/>
</dbReference>
<evidence type="ECO:0000256" key="2">
    <source>
        <dbReference type="ARBA" id="ARBA00022596"/>
    </source>
</evidence>
<dbReference type="SUPFAM" id="SSF53163">
    <property type="entry name" value="HybD-like"/>
    <property type="match status" value="1"/>
</dbReference>
<gene>
    <name evidence="9" type="ORF">SAMN02745702_01381</name>
</gene>
<dbReference type="Pfam" id="PF01750">
    <property type="entry name" value="HycI"/>
    <property type="match status" value="1"/>
</dbReference>
<comment type="similarity">
    <text evidence="1">Belongs to the peptidase A31 family.</text>
</comment>
<evidence type="ECO:0000256" key="8">
    <source>
        <dbReference type="SAM" id="MobiDB-lite"/>
    </source>
</evidence>
<dbReference type="RefSeq" id="WP_078684678.1">
    <property type="nucleotide sequence ID" value="NZ_FUYA01000004.1"/>
</dbReference>
<evidence type="ECO:0000256" key="6">
    <source>
        <dbReference type="ARBA" id="ARBA00022801"/>
    </source>
</evidence>
<feature type="region of interest" description="Disordered" evidence="8">
    <location>
        <begin position="161"/>
        <end position="181"/>
    </location>
</feature>
<sequence>MTDTVKKILVLGCGNILLRDEGIGVRVLEKLEEQFVFSDNVELIDGGTRGLVLTDPISESDYVIVVDAVINGHEPGTLYRLHGDDLKLSLAFKNSFHDMDLLETLCCVELITGKRPSAVIVGIEPKVYQTDPSLEISQVLLDKIPEMIDMTLKEIQAAGGSWTPVPASTEGEKEYVSGHTV</sequence>
<proteinExistence type="inferred from homology"/>
<dbReference type="Proteomes" id="UP000189733">
    <property type="component" value="Unassembled WGS sequence"/>
</dbReference>
<protein>
    <submittedName>
        <fullName evidence="9">Hydrogenase maturation protease</fullName>
    </submittedName>
</protein>
<dbReference type="Gene3D" id="3.40.50.1450">
    <property type="entry name" value="HybD-like"/>
    <property type="match status" value="1"/>
</dbReference>
<dbReference type="CDD" id="cd06062">
    <property type="entry name" value="H2MP_MemB-H2up"/>
    <property type="match status" value="1"/>
</dbReference>
<evidence type="ECO:0000256" key="3">
    <source>
        <dbReference type="ARBA" id="ARBA00022670"/>
    </source>
</evidence>
<evidence type="ECO:0000256" key="1">
    <source>
        <dbReference type="ARBA" id="ARBA00006814"/>
    </source>
</evidence>
<dbReference type="GO" id="GO:0004190">
    <property type="term" value="F:aspartic-type endopeptidase activity"/>
    <property type="evidence" value="ECO:0007669"/>
    <property type="project" value="UniProtKB-KW"/>
</dbReference>
<dbReference type="PANTHER" id="PTHR30302">
    <property type="entry name" value="HYDROGENASE 1 MATURATION PROTEASE"/>
    <property type="match status" value="1"/>
</dbReference>
<evidence type="ECO:0000256" key="7">
    <source>
        <dbReference type="PIRSR" id="PIRSR604419-1"/>
    </source>
</evidence>
<feature type="compositionally biased region" description="Basic and acidic residues" evidence="8">
    <location>
        <begin position="170"/>
        <end position="181"/>
    </location>
</feature>
<dbReference type="InterPro" id="IPR023430">
    <property type="entry name" value="Pept_HybD-like_dom_sf"/>
</dbReference>
<evidence type="ECO:0000256" key="4">
    <source>
        <dbReference type="ARBA" id="ARBA00022723"/>
    </source>
</evidence>
<accession>A0A1T4W160</accession>
<evidence type="ECO:0000313" key="9">
    <source>
        <dbReference type="EMBL" id="SKA70973.1"/>
    </source>
</evidence>
<feature type="binding site" evidence="7">
    <location>
        <position position="97"/>
    </location>
    <ligand>
        <name>Ni(2+)</name>
        <dbReference type="ChEBI" id="CHEBI:49786"/>
    </ligand>
</feature>
<dbReference type="GO" id="GO:0016485">
    <property type="term" value="P:protein processing"/>
    <property type="evidence" value="ECO:0007669"/>
    <property type="project" value="InterPro"/>
</dbReference>
<organism evidence="9 10">
    <name type="scientific">Desulfobaculum bizertense DSM 18034</name>
    <dbReference type="NCBI Taxonomy" id="1121442"/>
    <lineage>
        <taxon>Bacteria</taxon>
        <taxon>Pseudomonadati</taxon>
        <taxon>Thermodesulfobacteriota</taxon>
        <taxon>Desulfovibrionia</taxon>
        <taxon>Desulfovibrionales</taxon>
        <taxon>Desulfovibrionaceae</taxon>
        <taxon>Desulfobaculum</taxon>
    </lineage>
</organism>
<reference evidence="9 10" key="1">
    <citation type="submission" date="2017-02" db="EMBL/GenBank/DDBJ databases">
        <authorList>
            <person name="Peterson S.W."/>
        </authorList>
    </citation>
    <scope>NUCLEOTIDE SEQUENCE [LARGE SCALE GENOMIC DNA]</scope>
    <source>
        <strain evidence="9 10">DSM 18034</strain>
    </source>
</reference>
<keyword evidence="5" id="KW-0064">Aspartyl protease</keyword>
<keyword evidence="6" id="KW-0378">Hydrolase</keyword>
<dbReference type="AlphaFoldDB" id="A0A1T4W160"/>
<dbReference type="OrthoDB" id="9792731at2"/>
<keyword evidence="10" id="KW-1185">Reference proteome</keyword>
<feature type="binding site" evidence="7">
    <location>
        <position position="67"/>
    </location>
    <ligand>
        <name>Ni(2+)</name>
        <dbReference type="ChEBI" id="CHEBI:49786"/>
    </ligand>
</feature>
<evidence type="ECO:0000256" key="5">
    <source>
        <dbReference type="ARBA" id="ARBA00022750"/>
    </source>
</evidence>
<dbReference type="InterPro" id="IPR004419">
    <property type="entry name" value="Pept_A31_hyd_express"/>
</dbReference>
<dbReference type="GO" id="GO:0008047">
    <property type="term" value="F:enzyme activator activity"/>
    <property type="evidence" value="ECO:0007669"/>
    <property type="project" value="InterPro"/>
</dbReference>
<dbReference type="NCBIfam" id="TIGR00140">
    <property type="entry name" value="hupD"/>
    <property type="match status" value="1"/>
</dbReference>
<evidence type="ECO:0000313" key="10">
    <source>
        <dbReference type="Proteomes" id="UP000189733"/>
    </source>
</evidence>
<dbReference type="NCBIfam" id="TIGR00072">
    <property type="entry name" value="hydrog_prot"/>
    <property type="match status" value="1"/>
</dbReference>
<keyword evidence="2 7" id="KW-0533">Nickel</keyword>
<dbReference type="EMBL" id="FUYA01000004">
    <property type="protein sequence ID" value="SKA70973.1"/>
    <property type="molecule type" value="Genomic_DNA"/>
</dbReference>